<accession>A0A653BL37</accession>
<proteinExistence type="predicted"/>
<dbReference type="Proteomes" id="UP000410492">
    <property type="component" value="Unassembled WGS sequence"/>
</dbReference>
<evidence type="ECO:0000313" key="2">
    <source>
        <dbReference type="Proteomes" id="UP000410492"/>
    </source>
</evidence>
<keyword evidence="2" id="KW-1185">Reference proteome</keyword>
<organism evidence="1 2">
    <name type="scientific">Callosobruchus maculatus</name>
    <name type="common">Southern cowpea weevil</name>
    <name type="synonym">Pulse bruchid</name>
    <dbReference type="NCBI Taxonomy" id="64391"/>
    <lineage>
        <taxon>Eukaryota</taxon>
        <taxon>Metazoa</taxon>
        <taxon>Ecdysozoa</taxon>
        <taxon>Arthropoda</taxon>
        <taxon>Hexapoda</taxon>
        <taxon>Insecta</taxon>
        <taxon>Pterygota</taxon>
        <taxon>Neoptera</taxon>
        <taxon>Endopterygota</taxon>
        <taxon>Coleoptera</taxon>
        <taxon>Polyphaga</taxon>
        <taxon>Cucujiformia</taxon>
        <taxon>Chrysomeloidea</taxon>
        <taxon>Chrysomelidae</taxon>
        <taxon>Bruchinae</taxon>
        <taxon>Bruchini</taxon>
        <taxon>Callosobruchus</taxon>
    </lineage>
</organism>
<dbReference type="EMBL" id="CAACVG010002247">
    <property type="protein sequence ID" value="VEN36272.1"/>
    <property type="molecule type" value="Genomic_DNA"/>
</dbReference>
<protein>
    <submittedName>
        <fullName evidence="1">Uncharacterized protein</fullName>
    </submittedName>
</protein>
<name>A0A653BL37_CALMS</name>
<reference evidence="1 2" key="1">
    <citation type="submission" date="2019-01" db="EMBL/GenBank/DDBJ databases">
        <authorList>
            <person name="Sayadi A."/>
        </authorList>
    </citation>
    <scope>NUCLEOTIDE SEQUENCE [LARGE SCALE GENOMIC DNA]</scope>
</reference>
<evidence type="ECO:0000313" key="1">
    <source>
        <dbReference type="EMBL" id="VEN36272.1"/>
    </source>
</evidence>
<gene>
    <name evidence="1" type="ORF">CALMAC_LOCUS1935</name>
</gene>
<sequence>MFCMKSYFKTELFFYFVVVACLAAVVLARSPTYAKNLESKTREIVDSIRTDAADDNEIEELKITFKSVFDSIKNQAAESDNNALQENEDLVMGNVKEDESVYLSGIIQKVKKSEKDNGRYIKNKRLQRYERREA</sequence>
<dbReference type="OrthoDB" id="6737816at2759"/>
<dbReference type="AlphaFoldDB" id="A0A653BL37"/>